<evidence type="ECO:0000259" key="3">
    <source>
        <dbReference type="PROSITE" id="PS51178"/>
    </source>
</evidence>
<feature type="compositionally biased region" description="Basic and acidic residues" evidence="1">
    <location>
        <begin position="91"/>
        <end position="113"/>
    </location>
</feature>
<organism evidence="4 5">
    <name type="scientific">Mangrovihabitans endophyticus</name>
    <dbReference type="NCBI Taxonomy" id="1751298"/>
    <lineage>
        <taxon>Bacteria</taxon>
        <taxon>Bacillati</taxon>
        <taxon>Actinomycetota</taxon>
        <taxon>Actinomycetes</taxon>
        <taxon>Micromonosporales</taxon>
        <taxon>Micromonosporaceae</taxon>
        <taxon>Mangrovihabitans</taxon>
    </lineage>
</organism>
<protein>
    <recommendedName>
        <fullName evidence="3">PASTA domain-containing protein</fullName>
    </recommendedName>
</protein>
<feature type="region of interest" description="Disordered" evidence="1">
    <location>
        <begin position="256"/>
        <end position="278"/>
    </location>
</feature>
<sequence length="278" mass="29642">MSDEHDRPSRPDETRQFSPFDDENAGDPSRTAAGPGGVAGRGAQEPDRTQQMDAADETAVTPRRGEPDATSVMPADSTTQDPRGGAWSGRAEVRPPRPGESEYTRTEWDMPPPDEPRGHWWMPILIGFLALVVLALLGWGIYLIAQATSGDENPGPTASATGTTTEPTTEATTTEPTTEPTTPETTEPTQPAEVTVPALRGLSREDAQQALDDKGLAYRLIFRTADAPADTVIDSDPAEGQEVPPDTEVTLVIAAERTTPATTATATPTDTTQQQPED</sequence>
<dbReference type="RefSeq" id="WP_189079895.1">
    <property type="nucleotide sequence ID" value="NZ_BMMX01000012.1"/>
</dbReference>
<feature type="region of interest" description="Disordered" evidence="1">
    <location>
        <begin position="1"/>
        <end position="113"/>
    </location>
</feature>
<feature type="compositionally biased region" description="Low complexity" evidence="1">
    <location>
        <begin position="154"/>
        <end position="193"/>
    </location>
</feature>
<dbReference type="Pfam" id="PF03793">
    <property type="entry name" value="PASTA"/>
    <property type="match status" value="1"/>
</dbReference>
<name>A0A8J3BYQ7_9ACTN</name>
<dbReference type="Proteomes" id="UP000656042">
    <property type="component" value="Unassembled WGS sequence"/>
</dbReference>
<keyword evidence="2" id="KW-0472">Membrane</keyword>
<accession>A0A8J3BYQ7</accession>
<feature type="compositionally biased region" description="Basic and acidic residues" evidence="1">
    <location>
        <begin position="1"/>
        <end position="15"/>
    </location>
</feature>
<evidence type="ECO:0000313" key="5">
    <source>
        <dbReference type="Proteomes" id="UP000656042"/>
    </source>
</evidence>
<feature type="compositionally biased region" description="Low complexity" evidence="1">
    <location>
        <begin position="258"/>
        <end position="278"/>
    </location>
</feature>
<dbReference type="CDD" id="cd06577">
    <property type="entry name" value="PASTA_pknB"/>
    <property type="match status" value="1"/>
</dbReference>
<evidence type="ECO:0000256" key="2">
    <source>
        <dbReference type="SAM" id="Phobius"/>
    </source>
</evidence>
<keyword evidence="2" id="KW-1133">Transmembrane helix</keyword>
<feature type="transmembrane region" description="Helical" evidence="2">
    <location>
        <begin position="120"/>
        <end position="145"/>
    </location>
</feature>
<dbReference type="Gene3D" id="3.30.10.20">
    <property type="match status" value="1"/>
</dbReference>
<dbReference type="SMART" id="SM00740">
    <property type="entry name" value="PASTA"/>
    <property type="match status" value="1"/>
</dbReference>
<proteinExistence type="predicted"/>
<dbReference type="AlphaFoldDB" id="A0A8J3BYQ7"/>
<feature type="domain" description="PASTA" evidence="3">
    <location>
        <begin position="190"/>
        <end position="255"/>
    </location>
</feature>
<evidence type="ECO:0000256" key="1">
    <source>
        <dbReference type="SAM" id="MobiDB-lite"/>
    </source>
</evidence>
<evidence type="ECO:0000313" key="4">
    <source>
        <dbReference type="EMBL" id="GGK94667.1"/>
    </source>
</evidence>
<keyword evidence="2" id="KW-0812">Transmembrane</keyword>
<reference evidence="4" key="1">
    <citation type="journal article" date="2014" name="Int. J. Syst. Evol. Microbiol.">
        <title>Complete genome sequence of Corynebacterium casei LMG S-19264T (=DSM 44701T), isolated from a smear-ripened cheese.</title>
        <authorList>
            <consortium name="US DOE Joint Genome Institute (JGI-PGF)"/>
            <person name="Walter F."/>
            <person name="Albersmeier A."/>
            <person name="Kalinowski J."/>
            <person name="Ruckert C."/>
        </authorList>
    </citation>
    <scope>NUCLEOTIDE SEQUENCE</scope>
    <source>
        <strain evidence="4">CGMCC 4.7299</strain>
    </source>
</reference>
<feature type="region of interest" description="Disordered" evidence="1">
    <location>
        <begin position="148"/>
        <end position="193"/>
    </location>
</feature>
<reference evidence="4" key="2">
    <citation type="submission" date="2020-09" db="EMBL/GenBank/DDBJ databases">
        <authorList>
            <person name="Sun Q."/>
            <person name="Zhou Y."/>
        </authorList>
    </citation>
    <scope>NUCLEOTIDE SEQUENCE</scope>
    <source>
        <strain evidence="4">CGMCC 4.7299</strain>
    </source>
</reference>
<dbReference type="PROSITE" id="PS51178">
    <property type="entry name" value="PASTA"/>
    <property type="match status" value="1"/>
</dbReference>
<comment type="caution">
    <text evidence="4">The sequence shown here is derived from an EMBL/GenBank/DDBJ whole genome shotgun (WGS) entry which is preliminary data.</text>
</comment>
<keyword evidence="5" id="KW-1185">Reference proteome</keyword>
<dbReference type="EMBL" id="BMMX01000012">
    <property type="protein sequence ID" value="GGK94667.1"/>
    <property type="molecule type" value="Genomic_DNA"/>
</dbReference>
<gene>
    <name evidence="4" type="ORF">GCM10012284_30890</name>
</gene>
<dbReference type="InterPro" id="IPR005543">
    <property type="entry name" value="PASTA_dom"/>
</dbReference>